<dbReference type="GO" id="GO:0071973">
    <property type="term" value="P:bacterial-type flagellum-dependent cell motility"/>
    <property type="evidence" value="ECO:0007669"/>
    <property type="project" value="TreeGrafter"/>
</dbReference>
<comment type="caution">
    <text evidence="6">The sequence shown here is derived from an EMBL/GenBank/DDBJ whole genome shotgun (WGS) entry which is preliminary data.</text>
</comment>
<evidence type="ECO:0000256" key="1">
    <source>
        <dbReference type="ARBA" id="ARBA00004514"/>
    </source>
</evidence>
<dbReference type="Gene3D" id="1.20.120.340">
    <property type="entry name" value="Flagellar protein FliS"/>
    <property type="match status" value="1"/>
</dbReference>
<dbReference type="PANTHER" id="PTHR34773">
    <property type="entry name" value="FLAGELLAR SECRETION CHAPERONE FLIS"/>
    <property type="match status" value="1"/>
</dbReference>
<keyword evidence="6" id="KW-0969">Cilium</keyword>
<proteinExistence type="inferred from homology"/>
<keyword evidence="3" id="KW-0963">Cytoplasm</keyword>
<dbReference type="PANTHER" id="PTHR34773:SF1">
    <property type="entry name" value="FLAGELLAR SECRETION CHAPERONE FLIS"/>
    <property type="match status" value="1"/>
</dbReference>
<evidence type="ECO:0000256" key="3">
    <source>
        <dbReference type="ARBA" id="ARBA00022490"/>
    </source>
</evidence>
<dbReference type="SUPFAM" id="SSF101116">
    <property type="entry name" value="Flagellar export chaperone FliS"/>
    <property type="match status" value="1"/>
</dbReference>
<keyword evidence="6" id="KW-0282">Flagellum</keyword>
<dbReference type="NCBIfam" id="TIGR00208">
    <property type="entry name" value="fliS"/>
    <property type="match status" value="1"/>
</dbReference>
<keyword evidence="5" id="KW-0143">Chaperone</keyword>
<accession>A0A3N0V0R4</accession>
<reference evidence="6 7" key="1">
    <citation type="submission" date="2018-10" db="EMBL/GenBank/DDBJ databases">
        <authorList>
            <person name="Chen W.-M."/>
        </authorList>
    </citation>
    <scope>NUCLEOTIDE SEQUENCE [LARGE SCALE GENOMIC DNA]</scope>
    <source>
        <strain evidence="6 7">H-5</strain>
    </source>
</reference>
<sequence length="152" mass="15967">MFGTQTLGVQAYARIGLETGVAASNPHQLIVMLYDGALTACRSALVRLQSQDLGQKSADLSKAIIIIENGLRQSLDKEAGGSLADSLDSLYGYMVDKLFRANLDNDRAAIEEVIALLADIRGAWLAIATPAMPASGLAAYAAPSTANAPFRA</sequence>
<dbReference type="RefSeq" id="WP_123237171.1">
    <property type="nucleotide sequence ID" value="NZ_RJVP01000003.1"/>
</dbReference>
<gene>
    <name evidence="6" type="primary">fliS</name>
    <name evidence="6" type="ORF">ED236_06500</name>
</gene>
<organism evidence="6 7">
    <name type="scientific">Pseudomethylobacillus aquaticus</name>
    <dbReference type="NCBI Taxonomy" id="2676064"/>
    <lineage>
        <taxon>Bacteria</taxon>
        <taxon>Pseudomonadati</taxon>
        <taxon>Pseudomonadota</taxon>
        <taxon>Betaproteobacteria</taxon>
        <taxon>Nitrosomonadales</taxon>
        <taxon>Methylophilaceae</taxon>
        <taxon>Pseudomethylobacillus</taxon>
    </lineage>
</organism>
<protein>
    <submittedName>
        <fullName evidence="6">Flagellar export chaperone FliS</fullName>
    </submittedName>
</protein>
<dbReference type="InterPro" id="IPR036584">
    <property type="entry name" value="FliS_sf"/>
</dbReference>
<evidence type="ECO:0000256" key="5">
    <source>
        <dbReference type="ARBA" id="ARBA00023186"/>
    </source>
</evidence>
<evidence type="ECO:0000313" key="6">
    <source>
        <dbReference type="EMBL" id="ROH86111.1"/>
    </source>
</evidence>
<dbReference type="Proteomes" id="UP000275137">
    <property type="component" value="Unassembled WGS sequence"/>
</dbReference>
<evidence type="ECO:0000256" key="2">
    <source>
        <dbReference type="ARBA" id="ARBA00008787"/>
    </source>
</evidence>
<dbReference type="GO" id="GO:0005829">
    <property type="term" value="C:cytosol"/>
    <property type="evidence" value="ECO:0007669"/>
    <property type="project" value="UniProtKB-SubCell"/>
</dbReference>
<keyword evidence="7" id="KW-1185">Reference proteome</keyword>
<keyword evidence="4" id="KW-1005">Bacterial flagellum biogenesis</keyword>
<dbReference type="CDD" id="cd16098">
    <property type="entry name" value="FliS"/>
    <property type="match status" value="1"/>
</dbReference>
<dbReference type="InterPro" id="IPR003713">
    <property type="entry name" value="FliS"/>
</dbReference>
<evidence type="ECO:0000256" key="4">
    <source>
        <dbReference type="ARBA" id="ARBA00022795"/>
    </source>
</evidence>
<dbReference type="EMBL" id="RJVP01000003">
    <property type="protein sequence ID" value="ROH86111.1"/>
    <property type="molecule type" value="Genomic_DNA"/>
</dbReference>
<dbReference type="GO" id="GO:0044780">
    <property type="term" value="P:bacterial-type flagellum assembly"/>
    <property type="evidence" value="ECO:0007669"/>
    <property type="project" value="InterPro"/>
</dbReference>
<comment type="subcellular location">
    <subcellularLocation>
        <location evidence="1">Cytoplasm</location>
        <location evidence="1">Cytosol</location>
    </subcellularLocation>
</comment>
<evidence type="ECO:0000313" key="7">
    <source>
        <dbReference type="Proteomes" id="UP000275137"/>
    </source>
</evidence>
<dbReference type="Pfam" id="PF02561">
    <property type="entry name" value="FliS"/>
    <property type="match status" value="1"/>
</dbReference>
<keyword evidence="6" id="KW-0966">Cell projection</keyword>
<dbReference type="AlphaFoldDB" id="A0A3N0V0R4"/>
<comment type="similarity">
    <text evidence="2">Belongs to the FliS family.</text>
</comment>
<name>A0A3N0V0R4_9PROT</name>